<protein>
    <recommendedName>
        <fullName evidence="12 15">Ferrous iron transport protein B</fullName>
    </recommendedName>
</protein>
<dbReference type="Proteomes" id="UP000031802">
    <property type="component" value="Unassembled WGS sequence"/>
</dbReference>
<evidence type="ECO:0000256" key="6">
    <source>
        <dbReference type="ARBA" id="ARBA00022741"/>
    </source>
</evidence>
<keyword evidence="14" id="KW-0460">Magnesium</keyword>
<keyword evidence="10 13" id="KW-0342">GTP-binding</keyword>
<dbReference type="Pfam" id="PF02421">
    <property type="entry name" value="FeoB_N"/>
    <property type="match status" value="1"/>
</dbReference>
<keyword evidence="14" id="KW-0479">Metal-binding</keyword>
<feature type="binding site" evidence="13">
    <location>
        <begin position="10"/>
        <end position="17"/>
    </location>
    <ligand>
        <name>GTP</name>
        <dbReference type="ChEBI" id="CHEBI:37565"/>
        <label>1</label>
    </ligand>
</feature>
<organism evidence="17 18">
    <name type="scientific">Sphingobacterium deserti</name>
    <dbReference type="NCBI Taxonomy" id="1229276"/>
    <lineage>
        <taxon>Bacteria</taxon>
        <taxon>Pseudomonadati</taxon>
        <taxon>Bacteroidota</taxon>
        <taxon>Sphingobacteriia</taxon>
        <taxon>Sphingobacteriales</taxon>
        <taxon>Sphingobacteriaceae</taxon>
        <taxon>Sphingobacterium</taxon>
    </lineage>
</organism>
<evidence type="ECO:0000256" key="10">
    <source>
        <dbReference type="ARBA" id="ARBA00023134"/>
    </source>
</evidence>
<dbReference type="Pfam" id="PF07670">
    <property type="entry name" value="Gate"/>
    <property type="match status" value="2"/>
</dbReference>
<dbReference type="InterPro" id="IPR005225">
    <property type="entry name" value="Small_GTP-bd"/>
</dbReference>
<feature type="transmembrane region" description="Helical" evidence="15">
    <location>
        <begin position="275"/>
        <end position="295"/>
    </location>
</feature>
<evidence type="ECO:0000256" key="1">
    <source>
        <dbReference type="ARBA" id="ARBA00004651"/>
    </source>
</evidence>
<dbReference type="InterPro" id="IPR030389">
    <property type="entry name" value="G_FEOB_dom"/>
</dbReference>
<feature type="transmembrane region" description="Helical" evidence="15">
    <location>
        <begin position="375"/>
        <end position="397"/>
    </location>
</feature>
<dbReference type="GO" id="GO:0005886">
    <property type="term" value="C:plasma membrane"/>
    <property type="evidence" value="ECO:0007669"/>
    <property type="project" value="UniProtKB-SubCell"/>
</dbReference>
<dbReference type="SUPFAM" id="SSF52540">
    <property type="entry name" value="P-loop containing nucleoside triphosphate hydrolases"/>
    <property type="match status" value="1"/>
</dbReference>
<proteinExistence type="inferred from homology"/>
<accession>A0A0B8SZ69</accession>
<sequence>MKKTIIALLGNPNVGKTSLFNRITKLHQHVGNYPGITVEKREGTVKANGKTYSVIDLPGTYTLFPTSLDEEIVFNSLADKQNQAYPDLVVVVAEPNNIKRSIVLYQQAREIGVPAIFVINMIDEVKSKGLEIDYQQLEAYLGTKVLTTDARNGKGIQALIQSFDERPGHYFSRFATEPKYDEALAETKKIFPLQTEYQSWQFLAQDHISFISHEQRQRLIEIRKKHHITGAELQKSESIKRNATVAADLESIVFAKENKHVSNTNSIDKALLHPVWGYVIFFALLFLIFQLVFTLSAPIMDWIDENFAAFVDFTASTLPAGPISDLITQGILAGIGGIVIFVPQIAILFLLVSLMEETGYMSRVVFLMDRWLRPYGLNGKSVIPLMSGVGCAVPAIMAARNIENSKERLITMLVTPFMTCAARLPIYVVLIALVIPDDTFLGFGLQGLVLNLLYILGVVAALISAWVLNKIVKSNHKSFLIFELPSYKTPDWRNVATNVWDKTSGFVFGAGKIILAMAVILWVLGSFGPGDRFSEAERYVTEANPGVAEEELGEEIASFKLEHSFLGYLGMGIEPVVTPLGYDWKMGIGLISSFAAREVFVGTMATVYSLGEDVDIEDDQQKDTLLGKMKSEINRNTGKPAYNLASGVSLLLFYAFAMQCMSTIAIMKRETGSWKWTVIQTLMMTGVAYLIAFVVYQLMK</sequence>
<keyword evidence="9" id="KW-0406">Ion transport</keyword>
<keyword evidence="4 15" id="KW-0410">Iron transport</keyword>
<feature type="transmembrane region" description="Helical" evidence="15">
    <location>
        <begin position="644"/>
        <end position="666"/>
    </location>
</feature>
<evidence type="ECO:0000256" key="4">
    <source>
        <dbReference type="ARBA" id="ARBA00022496"/>
    </source>
</evidence>
<comment type="subcellular location">
    <subcellularLocation>
        <location evidence="15">Cell inner membrane</location>
        <topology evidence="15">Multi-pass membrane protein</topology>
    </subcellularLocation>
    <subcellularLocation>
        <location evidence="1">Cell membrane</location>
        <topology evidence="1">Multi-pass membrane protein</topology>
    </subcellularLocation>
</comment>
<evidence type="ECO:0000256" key="3">
    <source>
        <dbReference type="ARBA" id="ARBA00022475"/>
    </source>
</evidence>
<feature type="transmembrane region" description="Helical" evidence="15">
    <location>
        <begin position="331"/>
        <end position="355"/>
    </location>
</feature>
<dbReference type="eggNOG" id="COG0370">
    <property type="taxonomic scope" value="Bacteria"/>
</dbReference>
<feature type="transmembrane region" description="Helical" evidence="15">
    <location>
        <begin position="506"/>
        <end position="525"/>
    </location>
</feature>
<dbReference type="GO" id="GO:0015093">
    <property type="term" value="F:ferrous iron transmembrane transporter activity"/>
    <property type="evidence" value="ECO:0007669"/>
    <property type="project" value="UniProtKB-UniRule"/>
</dbReference>
<comment type="caution">
    <text evidence="17">The sequence shown here is derived from an EMBL/GenBank/DDBJ whole genome shotgun (WGS) entry which is preliminary data.</text>
</comment>
<evidence type="ECO:0000256" key="2">
    <source>
        <dbReference type="ARBA" id="ARBA00022448"/>
    </source>
</evidence>
<dbReference type="PANTHER" id="PTHR43185">
    <property type="entry name" value="FERROUS IRON TRANSPORT PROTEIN B"/>
    <property type="match status" value="1"/>
</dbReference>
<reference evidence="17 18" key="2">
    <citation type="journal article" date="2015" name="PLoS ONE">
        <title>Whole-Genome Optical Mapping and Finished Genome Sequence of Sphingobacterium deserti sp. nov., a New Species Isolated from the Western Desert of China.</title>
        <authorList>
            <person name="Teng C."/>
            <person name="Zhou Z."/>
            <person name="Molnar I."/>
            <person name="Li X."/>
            <person name="Tang R."/>
            <person name="Chen M."/>
            <person name="Wang L."/>
            <person name="Su S."/>
            <person name="Zhang W."/>
            <person name="Lin M."/>
        </authorList>
    </citation>
    <scope>NUCLEOTIDE SEQUENCE [LARGE SCALE GENOMIC DNA]</scope>
    <source>
        <strain evidence="18">ACCC05744</strain>
    </source>
</reference>
<dbReference type="InterPro" id="IPR027417">
    <property type="entry name" value="P-loop_NTPase"/>
</dbReference>
<dbReference type="AlphaFoldDB" id="A0A0B8SZ69"/>
<dbReference type="PATRIC" id="fig|1229276.3.peg.3289"/>
<keyword evidence="2 15" id="KW-0813">Transport</keyword>
<dbReference type="CDD" id="cd01879">
    <property type="entry name" value="FeoB"/>
    <property type="match status" value="1"/>
</dbReference>
<keyword evidence="11 15" id="KW-0472">Membrane</keyword>
<dbReference type="InterPro" id="IPR011640">
    <property type="entry name" value="Fe2_transport_prot_B_C"/>
</dbReference>
<feature type="binding site" evidence="14">
    <location>
        <position position="24"/>
    </location>
    <ligand>
        <name>Mg(2+)</name>
        <dbReference type="ChEBI" id="CHEBI:18420"/>
        <label>2</label>
    </ligand>
</feature>
<feature type="transmembrane region" description="Helical" evidence="15">
    <location>
        <begin position="447"/>
        <end position="468"/>
    </location>
</feature>
<dbReference type="PROSITE" id="PS51711">
    <property type="entry name" value="G_FEOB"/>
    <property type="match status" value="1"/>
</dbReference>
<evidence type="ECO:0000256" key="14">
    <source>
        <dbReference type="PIRSR" id="PIRSR603373-2"/>
    </source>
</evidence>
<dbReference type="NCBIfam" id="TIGR00231">
    <property type="entry name" value="small_GTP"/>
    <property type="match status" value="1"/>
</dbReference>
<dbReference type="Gene3D" id="3.40.50.300">
    <property type="entry name" value="P-loop containing nucleotide triphosphate hydrolases"/>
    <property type="match status" value="1"/>
</dbReference>
<feature type="binding site" evidence="13">
    <location>
        <begin position="120"/>
        <end position="123"/>
    </location>
    <ligand>
        <name>GTP</name>
        <dbReference type="ChEBI" id="CHEBI:37565"/>
        <label>1</label>
    </ligand>
</feature>
<feature type="binding site" evidence="13">
    <location>
        <begin position="56"/>
        <end position="59"/>
    </location>
    <ligand>
        <name>GTP</name>
        <dbReference type="ChEBI" id="CHEBI:37565"/>
        <label>3</label>
    </ligand>
</feature>
<dbReference type="InterPro" id="IPR006073">
    <property type="entry name" value="GTP-bd"/>
</dbReference>
<comment type="function">
    <text evidence="15">Probable transporter of a GTP-driven Fe(2+) uptake system.</text>
</comment>
<evidence type="ECO:0000256" key="11">
    <source>
        <dbReference type="ARBA" id="ARBA00023136"/>
    </source>
</evidence>
<evidence type="ECO:0000256" key="5">
    <source>
        <dbReference type="ARBA" id="ARBA00022692"/>
    </source>
</evidence>
<feature type="domain" description="FeoB-type G" evidence="16">
    <location>
        <begin position="3"/>
        <end position="169"/>
    </location>
</feature>
<evidence type="ECO:0000256" key="15">
    <source>
        <dbReference type="RuleBase" id="RU362098"/>
    </source>
</evidence>
<comment type="similarity">
    <text evidence="15">Belongs to the TRAFAC class TrmE-Era-EngA-EngB-Septin-like GTPase superfamily. FeoB GTPase (TC 9.A.8) family.</text>
</comment>
<feature type="transmembrane region" description="Helical" evidence="15">
    <location>
        <begin position="678"/>
        <end position="699"/>
    </location>
</feature>
<evidence type="ECO:0000313" key="17">
    <source>
        <dbReference type="EMBL" id="KGE12962.1"/>
    </source>
</evidence>
<keyword evidence="18" id="KW-1185">Reference proteome</keyword>
<dbReference type="GO" id="GO:0005525">
    <property type="term" value="F:GTP binding"/>
    <property type="evidence" value="ECO:0007669"/>
    <property type="project" value="UniProtKB-KW"/>
</dbReference>
<reference evidence="18" key="1">
    <citation type="submission" date="2014-04" db="EMBL/GenBank/DDBJ databases">
        <title>Whole-Genome optical mapping and complete genome sequence of Sphingobacterium deserti sp. nov., a new spaces isolated from desert in the west of China.</title>
        <authorList>
            <person name="Teng C."/>
            <person name="Zhou Z."/>
            <person name="Li X."/>
            <person name="Chen M."/>
            <person name="Lin M."/>
            <person name="Wang L."/>
            <person name="Su S."/>
            <person name="Zhang C."/>
            <person name="Zhang W."/>
        </authorList>
    </citation>
    <scope>NUCLEOTIDE SEQUENCE [LARGE SCALE GENOMIC DNA]</scope>
    <source>
        <strain evidence="18">ACCC05744</strain>
    </source>
</reference>
<evidence type="ECO:0000259" key="16">
    <source>
        <dbReference type="PROSITE" id="PS51711"/>
    </source>
</evidence>
<name>A0A0B8SZ69_9SPHI</name>
<keyword evidence="6 13" id="KW-0547">Nucleotide-binding</keyword>
<keyword evidence="3" id="KW-1003">Cell membrane</keyword>
<dbReference type="PRINTS" id="PR00326">
    <property type="entry name" value="GTP1OBG"/>
</dbReference>
<dbReference type="RefSeq" id="WP_037502010.1">
    <property type="nucleotide sequence ID" value="NZ_JJMU01000061.1"/>
</dbReference>
<keyword evidence="7 15" id="KW-1133">Transmembrane helix</keyword>
<dbReference type="EMBL" id="JJMU01000061">
    <property type="protein sequence ID" value="KGE12962.1"/>
    <property type="molecule type" value="Genomic_DNA"/>
</dbReference>
<evidence type="ECO:0000256" key="13">
    <source>
        <dbReference type="PIRSR" id="PIRSR603373-1"/>
    </source>
</evidence>
<evidence type="ECO:0000313" key="18">
    <source>
        <dbReference type="Proteomes" id="UP000031802"/>
    </source>
</evidence>
<evidence type="ECO:0000256" key="8">
    <source>
        <dbReference type="ARBA" id="ARBA00023004"/>
    </source>
</evidence>
<dbReference type="GO" id="GO:0046872">
    <property type="term" value="F:metal ion binding"/>
    <property type="evidence" value="ECO:0007669"/>
    <property type="project" value="UniProtKB-KW"/>
</dbReference>
<dbReference type="InterPro" id="IPR050860">
    <property type="entry name" value="FeoB_GTPase"/>
</dbReference>
<dbReference type="OrthoDB" id="9809127at2"/>
<gene>
    <name evidence="17" type="ORF">DI53_3179</name>
</gene>
<dbReference type="Pfam" id="PF07664">
    <property type="entry name" value="FeoB_C"/>
    <property type="match status" value="1"/>
</dbReference>
<evidence type="ECO:0000256" key="12">
    <source>
        <dbReference type="NCBIfam" id="TIGR00437"/>
    </source>
</evidence>
<feature type="binding site" evidence="13">
    <location>
        <begin position="35"/>
        <end position="39"/>
    </location>
    <ligand>
        <name>GTP</name>
        <dbReference type="ChEBI" id="CHEBI:37565"/>
        <label>2</label>
    </ligand>
</feature>
<feature type="binding site" evidence="14">
    <location>
        <position position="21"/>
    </location>
    <ligand>
        <name>Mg(2+)</name>
        <dbReference type="ChEBI" id="CHEBI:18420"/>
        <label>2</label>
    </ligand>
</feature>
<evidence type="ECO:0000256" key="7">
    <source>
        <dbReference type="ARBA" id="ARBA00022989"/>
    </source>
</evidence>
<keyword evidence="8 15" id="KW-0408">Iron</keyword>
<dbReference type="STRING" id="1229276.DI53_3179"/>
<keyword evidence="5 15" id="KW-0812">Transmembrane</keyword>
<dbReference type="NCBIfam" id="TIGR00437">
    <property type="entry name" value="feoB"/>
    <property type="match status" value="1"/>
</dbReference>
<feature type="transmembrane region" description="Helical" evidence="15">
    <location>
        <begin position="409"/>
        <end position="435"/>
    </location>
</feature>
<dbReference type="InterPro" id="IPR003373">
    <property type="entry name" value="Fe2_transport_prot-B"/>
</dbReference>
<evidence type="ECO:0000256" key="9">
    <source>
        <dbReference type="ARBA" id="ARBA00023065"/>
    </source>
</evidence>
<dbReference type="InterPro" id="IPR011642">
    <property type="entry name" value="Gate_dom"/>
</dbReference>
<dbReference type="PANTHER" id="PTHR43185:SF1">
    <property type="entry name" value="FE(2+) TRANSPORTER FEOB"/>
    <property type="match status" value="1"/>
</dbReference>